<reference evidence="1 2" key="1">
    <citation type="submission" date="2019-01" db="EMBL/GenBank/DDBJ databases">
        <authorList>
            <person name="Ruckert C."/>
            <person name="Busche T."/>
            <person name="Kalinowski J."/>
        </authorList>
    </citation>
    <scope>NUCLEOTIDE SEQUENCE [LARGE SCALE GENOMIC DNA]</scope>
    <source>
        <strain evidence="1 2">136/3</strain>
    </source>
</reference>
<organism evidence="1 2">
    <name type="scientific">Corynebacterium pelargi</name>
    <dbReference type="NCBI Taxonomy" id="1471400"/>
    <lineage>
        <taxon>Bacteria</taxon>
        <taxon>Bacillati</taxon>
        <taxon>Actinomycetota</taxon>
        <taxon>Actinomycetes</taxon>
        <taxon>Mycobacteriales</taxon>
        <taxon>Corynebacteriaceae</taxon>
        <taxon>Corynebacterium</taxon>
    </lineage>
</organism>
<protein>
    <submittedName>
        <fullName evidence="1">Uncharacterized protein</fullName>
    </submittedName>
</protein>
<dbReference type="AlphaFoldDB" id="A0A410WAM5"/>
<proteinExistence type="predicted"/>
<name>A0A410WAM5_9CORY</name>
<keyword evidence="2" id="KW-1185">Reference proteome</keyword>
<dbReference type="EMBL" id="CP035299">
    <property type="protein sequence ID" value="QAU52984.1"/>
    <property type="molecule type" value="Genomic_DNA"/>
</dbReference>
<evidence type="ECO:0000313" key="1">
    <source>
        <dbReference type="EMBL" id="QAU52984.1"/>
    </source>
</evidence>
<dbReference type="RefSeq" id="WP_128890359.1">
    <property type="nucleotide sequence ID" value="NZ_BMCX01000007.1"/>
</dbReference>
<dbReference type="KEGG" id="cpeg:CPELA_08645"/>
<gene>
    <name evidence="1" type="ORF">CPELA_08645</name>
</gene>
<accession>A0A410WAM5</accession>
<sequence precursor="true">MSLKTKFAAASVAGSLGVAGVILPSTFGSGLAYAVSVDTATWSQSEQASSVDQEKTVTENGHTYTVKYLAAEEMFVSYIDGQEVNRISYDKLKTKAEDAERSAKQERASKCGVGMAVAGVVNGALWTGAAIAAPASAGTTIAIASFATSLIPTVGGAVAC</sequence>
<evidence type="ECO:0000313" key="2">
    <source>
        <dbReference type="Proteomes" id="UP000288929"/>
    </source>
</evidence>
<dbReference type="Proteomes" id="UP000288929">
    <property type="component" value="Chromosome"/>
</dbReference>